<dbReference type="PANTHER" id="PTHR11142:SF4">
    <property type="entry name" value="PSEUDOURIDYLATE SYNTHASE 1 HOMOLOG"/>
    <property type="match status" value="1"/>
</dbReference>
<dbReference type="Proteomes" id="UP001642520">
    <property type="component" value="Unassembled WGS sequence"/>
</dbReference>
<evidence type="ECO:0000259" key="4">
    <source>
        <dbReference type="Pfam" id="PF01416"/>
    </source>
</evidence>
<dbReference type="InterPro" id="IPR020097">
    <property type="entry name" value="PsdUridine_synth_TruA_a/b_dom"/>
</dbReference>
<feature type="domain" description="Pseudouridine synthase I TruA alpha/beta" evidence="4">
    <location>
        <begin position="252"/>
        <end position="355"/>
    </location>
</feature>
<name>A0ABP1NTK7_XYLVO</name>
<dbReference type="Pfam" id="PF01416">
    <property type="entry name" value="PseudoU_synth_1"/>
    <property type="match status" value="1"/>
</dbReference>
<accession>A0ABP1NTK7</accession>
<dbReference type="Gene3D" id="3.30.70.660">
    <property type="entry name" value="Pseudouridine synthase I, catalytic domain, C-terminal subdomain"/>
    <property type="match status" value="1"/>
</dbReference>
<evidence type="ECO:0000256" key="1">
    <source>
        <dbReference type="ARBA" id="ARBA00009375"/>
    </source>
</evidence>
<dbReference type="InterPro" id="IPR020103">
    <property type="entry name" value="PsdUridine_synth_cat_dom_sf"/>
</dbReference>
<dbReference type="SUPFAM" id="SSF55120">
    <property type="entry name" value="Pseudouridine synthase"/>
    <property type="match status" value="1"/>
</dbReference>
<keyword evidence="3" id="KW-0413">Isomerase</keyword>
<reference evidence="5 6" key="1">
    <citation type="submission" date="2024-08" db="EMBL/GenBank/DDBJ databases">
        <authorList>
            <person name="Will J Nash"/>
            <person name="Angela Man"/>
            <person name="Seanna McTaggart"/>
            <person name="Kendall Baker"/>
            <person name="Tom Barker"/>
            <person name="Leah Catchpole"/>
            <person name="Alex Durrant"/>
            <person name="Karim Gharbi"/>
            <person name="Naomi Irish"/>
            <person name="Gemy Kaithakottil"/>
            <person name="Debby Ku"/>
            <person name="Aaliyah Providence"/>
            <person name="Felix Shaw"/>
            <person name="David Swarbreck"/>
            <person name="Chris Watkins"/>
            <person name="Ann M. McCartney"/>
            <person name="Giulio Formenti"/>
            <person name="Alice Mouton"/>
            <person name="Noel Vella"/>
            <person name="Bjorn M von Reumont"/>
            <person name="Adriana Vella"/>
            <person name="Wilfried Haerty"/>
        </authorList>
    </citation>
    <scope>NUCLEOTIDE SEQUENCE [LARGE SCALE GENOMIC DNA]</scope>
</reference>
<dbReference type="Gene3D" id="3.30.70.580">
    <property type="entry name" value="Pseudouridine synthase I, catalytic domain, N-terminal subdomain"/>
    <property type="match status" value="1"/>
</dbReference>
<gene>
    <name evidence="5" type="ORF">XYLVIOL_LOCUS6598</name>
</gene>
<organism evidence="5 6">
    <name type="scientific">Xylocopa violacea</name>
    <name type="common">Violet carpenter bee</name>
    <name type="synonym">Apis violacea</name>
    <dbReference type="NCBI Taxonomy" id="135666"/>
    <lineage>
        <taxon>Eukaryota</taxon>
        <taxon>Metazoa</taxon>
        <taxon>Ecdysozoa</taxon>
        <taxon>Arthropoda</taxon>
        <taxon>Hexapoda</taxon>
        <taxon>Insecta</taxon>
        <taxon>Pterygota</taxon>
        <taxon>Neoptera</taxon>
        <taxon>Endopterygota</taxon>
        <taxon>Hymenoptera</taxon>
        <taxon>Apocrita</taxon>
        <taxon>Aculeata</taxon>
        <taxon>Apoidea</taxon>
        <taxon>Anthophila</taxon>
        <taxon>Apidae</taxon>
        <taxon>Xylocopa</taxon>
        <taxon>Xylocopa</taxon>
    </lineage>
</organism>
<dbReference type="PANTHER" id="PTHR11142">
    <property type="entry name" value="PSEUDOURIDYLATE SYNTHASE"/>
    <property type="match status" value="1"/>
</dbReference>
<evidence type="ECO:0000256" key="3">
    <source>
        <dbReference type="ARBA" id="ARBA00023235"/>
    </source>
</evidence>
<dbReference type="InterPro" id="IPR001406">
    <property type="entry name" value="PsdUridine_synth_TruA"/>
</dbReference>
<comment type="caution">
    <text evidence="5">The sequence shown here is derived from an EMBL/GenBank/DDBJ whole genome shotgun (WGS) entry which is preliminary data.</text>
</comment>
<evidence type="ECO:0000313" key="6">
    <source>
        <dbReference type="Proteomes" id="UP001642520"/>
    </source>
</evidence>
<dbReference type="NCBIfam" id="TIGR00071">
    <property type="entry name" value="hisT_truA"/>
    <property type="match status" value="1"/>
</dbReference>
<comment type="similarity">
    <text evidence="1">Belongs to the tRNA pseudouridine synthase TruA family.</text>
</comment>
<sequence>MFRSRIYRIRNNSTYFNFIKFPLDIFSKNMSVQNNEDVNIVEQNNKRQMIDQSCDIVAKTLKVEATEDAVNKKRAIKRRNYVIMLCYVGKNYFGMQINRGSKTIEESLLTALLKADFITKEQFEDVREIKFQRAARTDKGVSAVRQIVSLKLPDHVNKEDINAHLPEDIKIFGIKRVTKSFNSKNKCDARTYRYVLPTFALAPENPNFLNMDEEEEIDEEKRLEQLSIIDGKAYNEFRLTPEKLDKLNETLKLLEGTHNFHNFTSKVRALDPRAKRYIIYFRCIETFVTNNMEFAVLEVKGQSFMLHQIRKMVSLVVGICRNIVTNDFVKDAFSTERVDIPISPGLGLSLHFVHYKYYNDKYGKDGFHEALDWSECDEEVERFYKEYILKHIVDAEIAKNVTLNWLVSFMTPKRFRIFIEPVVSCEYI</sequence>
<dbReference type="InterPro" id="IPR020095">
    <property type="entry name" value="PsdUridine_synth_TruA_C"/>
</dbReference>
<dbReference type="InterPro" id="IPR020094">
    <property type="entry name" value="TruA/RsuA/RluB/E/F_N"/>
</dbReference>
<keyword evidence="6" id="KW-1185">Reference proteome</keyword>
<dbReference type="CDD" id="cd02568">
    <property type="entry name" value="PseudoU_synth_PUS1_PUS2"/>
    <property type="match status" value="1"/>
</dbReference>
<dbReference type="InterPro" id="IPR041708">
    <property type="entry name" value="PUS1/PUS2-like"/>
</dbReference>
<keyword evidence="2" id="KW-0819">tRNA processing</keyword>
<evidence type="ECO:0000256" key="2">
    <source>
        <dbReference type="ARBA" id="ARBA00022694"/>
    </source>
</evidence>
<protein>
    <recommendedName>
        <fullName evidence="4">Pseudouridine synthase I TruA alpha/beta domain-containing protein</fullName>
    </recommendedName>
</protein>
<proteinExistence type="inferred from homology"/>
<dbReference type="EMBL" id="CAXAJV020001293">
    <property type="protein sequence ID" value="CAL7944334.1"/>
    <property type="molecule type" value="Genomic_DNA"/>
</dbReference>
<evidence type="ECO:0000313" key="5">
    <source>
        <dbReference type="EMBL" id="CAL7944334.1"/>
    </source>
</evidence>